<evidence type="ECO:0008006" key="6">
    <source>
        <dbReference type="Google" id="ProtNLM"/>
    </source>
</evidence>
<keyword evidence="5" id="KW-1185">Reference proteome</keyword>
<organism evidence="4 5">
    <name type="scientific">Ranatra chinensis</name>
    <dbReference type="NCBI Taxonomy" id="642074"/>
    <lineage>
        <taxon>Eukaryota</taxon>
        <taxon>Metazoa</taxon>
        <taxon>Ecdysozoa</taxon>
        <taxon>Arthropoda</taxon>
        <taxon>Hexapoda</taxon>
        <taxon>Insecta</taxon>
        <taxon>Pterygota</taxon>
        <taxon>Neoptera</taxon>
        <taxon>Paraneoptera</taxon>
        <taxon>Hemiptera</taxon>
        <taxon>Heteroptera</taxon>
        <taxon>Panheteroptera</taxon>
        <taxon>Nepomorpha</taxon>
        <taxon>Nepidae</taxon>
        <taxon>Ranatrinae</taxon>
        <taxon>Ranatra</taxon>
    </lineage>
</organism>
<comment type="caution">
    <text evidence="4">The sequence shown here is derived from an EMBL/GenBank/DDBJ whole genome shotgun (WGS) entry which is preliminary data.</text>
</comment>
<dbReference type="InterPro" id="IPR031311">
    <property type="entry name" value="CHIT_BIND_RR_consensus"/>
</dbReference>
<dbReference type="PROSITE" id="PS00233">
    <property type="entry name" value="CHIT_BIND_RR_1"/>
    <property type="match status" value="1"/>
</dbReference>
<evidence type="ECO:0000313" key="5">
    <source>
        <dbReference type="Proteomes" id="UP001558652"/>
    </source>
</evidence>
<dbReference type="GO" id="GO:0042302">
    <property type="term" value="F:structural constituent of cuticle"/>
    <property type="evidence" value="ECO:0007669"/>
    <property type="project" value="UniProtKB-UniRule"/>
</dbReference>
<dbReference type="EMBL" id="JBFDAA010000010">
    <property type="protein sequence ID" value="KAL1124581.1"/>
    <property type="molecule type" value="Genomic_DNA"/>
</dbReference>
<name>A0ABD0YBG7_9HEMI</name>
<dbReference type="InterPro" id="IPR000618">
    <property type="entry name" value="Insect_cuticle"/>
</dbReference>
<dbReference type="InterPro" id="IPR051217">
    <property type="entry name" value="Insect_Cuticle_Struc_Prot"/>
</dbReference>
<feature type="compositionally biased region" description="Basic and acidic residues" evidence="3">
    <location>
        <begin position="10"/>
        <end position="25"/>
    </location>
</feature>
<accession>A0ABD0YBG7</accession>
<evidence type="ECO:0000313" key="4">
    <source>
        <dbReference type="EMBL" id="KAL1124581.1"/>
    </source>
</evidence>
<keyword evidence="1 2" id="KW-0193">Cuticle</keyword>
<feature type="non-terminal residue" evidence="4">
    <location>
        <position position="1"/>
    </location>
</feature>
<dbReference type="PANTHER" id="PTHR12236:SF79">
    <property type="entry name" value="CUTICULAR PROTEIN 50CB-RELATED"/>
    <property type="match status" value="1"/>
</dbReference>
<gene>
    <name evidence="4" type="ORF">AAG570_001205</name>
</gene>
<protein>
    <recommendedName>
        <fullName evidence="6">Pro-resilin</fullName>
    </recommendedName>
</protein>
<sequence>QPEPFSFSYEVKDPESGNDYAHRAESDGYTVKGEYRVLLPDGRNQVVTYTADDGGYNADVQYNGGGNGIGGGTGHGGGTGIGGGNGQGGGAGYPTGAGSHRNGGGTGPGISNFIMLVLACLVL</sequence>
<feature type="region of interest" description="Disordered" evidence="3">
    <location>
        <begin position="72"/>
        <end position="104"/>
    </location>
</feature>
<dbReference type="Pfam" id="PF00379">
    <property type="entry name" value="Chitin_bind_4"/>
    <property type="match status" value="1"/>
</dbReference>
<evidence type="ECO:0000256" key="2">
    <source>
        <dbReference type="PROSITE-ProRule" id="PRU00497"/>
    </source>
</evidence>
<dbReference type="PROSITE" id="PS51155">
    <property type="entry name" value="CHIT_BIND_RR_2"/>
    <property type="match status" value="1"/>
</dbReference>
<dbReference type="AlphaFoldDB" id="A0ABD0YBG7"/>
<reference evidence="4 5" key="1">
    <citation type="submission" date="2024-07" db="EMBL/GenBank/DDBJ databases">
        <title>Chromosome-level genome assembly of the water stick insect Ranatra chinensis (Heteroptera: Nepidae).</title>
        <authorList>
            <person name="Liu X."/>
        </authorList>
    </citation>
    <scope>NUCLEOTIDE SEQUENCE [LARGE SCALE GENOMIC DNA]</scope>
    <source>
        <strain evidence="4">Cailab_2021Rc</strain>
        <tissue evidence="4">Muscle</tissue>
    </source>
</reference>
<dbReference type="PRINTS" id="PR00947">
    <property type="entry name" value="CUTICLE"/>
</dbReference>
<dbReference type="Proteomes" id="UP001558652">
    <property type="component" value="Unassembled WGS sequence"/>
</dbReference>
<evidence type="ECO:0000256" key="1">
    <source>
        <dbReference type="ARBA" id="ARBA00022460"/>
    </source>
</evidence>
<evidence type="ECO:0000256" key="3">
    <source>
        <dbReference type="SAM" id="MobiDB-lite"/>
    </source>
</evidence>
<proteinExistence type="predicted"/>
<dbReference type="PANTHER" id="PTHR12236">
    <property type="entry name" value="STRUCTURAL CONTITUENT OF CUTICLE"/>
    <property type="match status" value="1"/>
</dbReference>
<feature type="region of interest" description="Disordered" evidence="3">
    <location>
        <begin position="1"/>
        <end position="25"/>
    </location>
</feature>